<dbReference type="Pfam" id="PF00400">
    <property type="entry name" value="WD40"/>
    <property type="match status" value="3"/>
</dbReference>
<dbReference type="Gene3D" id="2.130.10.10">
    <property type="entry name" value="YVTN repeat-like/Quinoprotein amine dehydrogenase"/>
    <property type="match status" value="2"/>
</dbReference>
<comment type="caution">
    <text evidence="6">The sequence shown here is derived from an EMBL/GenBank/DDBJ whole genome shotgun (WGS) entry which is preliminary data.</text>
</comment>
<dbReference type="GO" id="GO:0006364">
    <property type="term" value="P:rRNA processing"/>
    <property type="evidence" value="ECO:0007669"/>
    <property type="project" value="TreeGrafter"/>
</dbReference>
<evidence type="ECO:0000313" key="7">
    <source>
        <dbReference type="Proteomes" id="UP000054937"/>
    </source>
</evidence>
<keyword evidence="4" id="KW-0539">Nucleus</keyword>
<feature type="repeat" description="WD" evidence="5">
    <location>
        <begin position="82"/>
        <end position="123"/>
    </location>
</feature>
<gene>
    <name evidence="6" type="ORF">PPERSA_08403</name>
</gene>
<reference evidence="6 7" key="1">
    <citation type="journal article" date="2015" name="Sci. Rep.">
        <title>Genome of the facultative scuticociliatosis pathogen Pseudocohnilembus persalinus provides insight into its virulence through horizontal gene transfer.</title>
        <authorList>
            <person name="Xiong J."/>
            <person name="Wang G."/>
            <person name="Cheng J."/>
            <person name="Tian M."/>
            <person name="Pan X."/>
            <person name="Warren A."/>
            <person name="Jiang C."/>
            <person name="Yuan D."/>
            <person name="Miao W."/>
        </authorList>
    </citation>
    <scope>NUCLEOTIDE SEQUENCE [LARGE SCALE GENOMIC DNA]</scope>
    <source>
        <strain evidence="6">36N120E</strain>
    </source>
</reference>
<evidence type="ECO:0000256" key="5">
    <source>
        <dbReference type="PROSITE-ProRule" id="PRU00221"/>
    </source>
</evidence>
<keyword evidence="2 5" id="KW-0853">WD repeat</keyword>
<name>A0A0V0R6L8_PSEPJ</name>
<dbReference type="AlphaFoldDB" id="A0A0V0R6L8"/>
<keyword evidence="7" id="KW-1185">Reference proteome</keyword>
<feature type="repeat" description="WD" evidence="5">
    <location>
        <begin position="210"/>
        <end position="251"/>
    </location>
</feature>
<accession>A0A0V0R6L8</accession>
<dbReference type="InterPro" id="IPR001680">
    <property type="entry name" value="WD40_rpt"/>
</dbReference>
<dbReference type="InterPro" id="IPR015943">
    <property type="entry name" value="WD40/YVTN_repeat-like_dom_sf"/>
</dbReference>
<proteinExistence type="predicted"/>
<dbReference type="PANTHER" id="PTHR19924:SF26">
    <property type="entry name" value="U3 SMALL NUCLEOLAR RNA-ASSOCIATED PROTEIN 15 HOMOLOG"/>
    <property type="match status" value="1"/>
</dbReference>
<dbReference type="EMBL" id="LDAU01000040">
    <property type="protein sequence ID" value="KRX10000.1"/>
    <property type="molecule type" value="Genomic_DNA"/>
</dbReference>
<dbReference type="SMART" id="SM00320">
    <property type="entry name" value="WD40"/>
    <property type="match status" value="6"/>
</dbReference>
<protein>
    <submittedName>
        <fullName evidence="6">WD40-repeat-containing domain</fullName>
    </submittedName>
</protein>
<organism evidence="6 7">
    <name type="scientific">Pseudocohnilembus persalinus</name>
    <name type="common">Ciliate</name>
    <dbReference type="NCBI Taxonomy" id="266149"/>
    <lineage>
        <taxon>Eukaryota</taxon>
        <taxon>Sar</taxon>
        <taxon>Alveolata</taxon>
        <taxon>Ciliophora</taxon>
        <taxon>Intramacronucleata</taxon>
        <taxon>Oligohymenophorea</taxon>
        <taxon>Scuticociliatia</taxon>
        <taxon>Philasterida</taxon>
        <taxon>Pseudocohnilembidae</taxon>
        <taxon>Pseudocohnilembus</taxon>
    </lineage>
</organism>
<dbReference type="OrthoDB" id="431715at2759"/>
<dbReference type="InterPro" id="IPR036322">
    <property type="entry name" value="WD40_repeat_dom_sf"/>
</dbReference>
<evidence type="ECO:0000256" key="1">
    <source>
        <dbReference type="ARBA" id="ARBA00004604"/>
    </source>
</evidence>
<dbReference type="PROSITE" id="PS50082">
    <property type="entry name" value="WD_REPEATS_2"/>
    <property type="match status" value="2"/>
</dbReference>
<sequence>MDAIIHSIHSGNNDKNYIAYTDGINVQIYDTQSSKIKQQFTNMKNEITSVALRKDAGLVALGNINGYIQVYDIKRKLQLRSFKNHQKAVHALHFTNQESNLYSGSDDLNIRLFDVAGGNIVRTIGNAHQDFIRSIHTLPNNHNNLLSSSYDFKINLFDFNAEGDKPKMVFDHGHPVEDIAVLPSGFQFISVGGTQTNIWDIRTGKILESLNNNQKTVTCVQYLSTGDRFITGAQDNHVKIYRTDTFTVTHQYKMPSPVVALDFTQDTKHFAVGMSDGQLVIKKNSKKLGDQERRNL</sequence>
<dbReference type="GO" id="GO:0005730">
    <property type="term" value="C:nucleolus"/>
    <property type="evidence" value="ECO:0007669"/>
    <property type="project" value="UniProtKB-SubCell"/>
</dbReference>
<dbReference type="GO" id="GO:0045943">
    <property type="term" value="P:positive regulation of transcription by RNA polymerase I"/>
    <property type="evidence" value="ECO:0007669"/>
    <property type="project" value="TreeGrafter"/>
</dbReference>
<dbReference type="PANTHER" id="PTHR19924">
    <property type="entry name" value="UTP15 U3 SMALL NUCLEOLAR RNA-ASSOCIATED PROTEIN 15 FAMILY MEMBER"/>
    <property type="match status" value="1"/>
</dbReference>
<comment type="subcellular location">
    <subcellularLocation>
        <location evidence="1">Nucleus</location>
        <location evidence="1">Nucleolus</location>
    </subcellularLocation>
</comment>
<dbReference type="SUPFAM" id="SSF50978">
    <property type="entry name" value="WD40 repeat-like"/>
    <property type="match status" value="1"/>
</dbReference>
<dbReference type="InParanoid" id="A0A0V0R6L8"/>
<dbReference type="Proteomes" id="UP000054937">
    <property type="component" value="Unassembled WGS sequence"/>
</dbReference>
<evidence type="ECO:0000256" key="3">
    <source>
        <dbReference type="ARBA" id="ARBA00022737"/>
    </source>
</evidence>
<dbReference type="OMA" id="TSENIWW"/>
<evidence type="ECO:0000313" key="6">
    <source>
        <dbReference type="EMBL" id="KRX10000.1"/>
    </source>
</evidence>
<keyword evidence="3" id="KW-0677">Repeat</keyword>
<evidence type="ECO:0000256" key="2">
    <source>
        <dbReference type="ARBA" id="ARBA00022574"/>
    </source>
</evidence>
<evidence type="ECO:0000256" key="4">
    <source>
        <dbReference type="ARBA" id="ARBA00023242"/>
    </source>
</evidence>